<dbReference type="Pfam" id="PF03009">
    <property type="entry name" value="GDPD"/>
    <property type="match status" value="1"/>
</dbReference>
<dbReference type="InterPro" id="IPR030395">
    <property type="entry name" value="GP_PDE_dom"/>
</dbReference>
<keyword evidence="3" id="KW-1185">Reference proteome</keyword>
<dbReference type="SUPFAM" id="SSF51695">
    <property type="entry name" value="PLC-like phosphodiesterases"/>
    <property type="match status" value="1"/>
</dbReference>
<dbReference type="PANTHER" id="PTHR46211">
    <property type="entry name" value="GLYCEROPHOSPHORYL DIESTER PHOSPHODIESTERASE"/>
    <property type="match status" value="1"/>
</dbReference>
<protein>
    <submittedName>
        <fullName evidence="2">Glycerophosphodiester phosphodiesterase</fullName>
    </submittedName>
</protein>
<comment type="caution">
    <text evidence="2">The sequence shown here is derived from an EMBL/GenBank/DDBJ whole genome shotgun (WGS) entry which is preliminary data.</text>
</comment>
<evidence type="ECO:0000259" key="1">
    <source>
        <dbReference type="PROSITE" id="PS51704"/>
    </source>
</evidence>
<dbReference type="EMBL" id="JAGIYZ010000009">
    <property type="protein sequence ID" value="MBP0464361.1"/>
    <property type="molecule type" value="Genomic_DNA"/>
</dbReference>
<dbReference type="InterPro" id="IPR017946">
    <property type="entry name" value="PLC-like_Pdiesterase_TIM-brl"/>
</dbReference>
<name>A0ABS4ASR0_9PROT</name>
<dbReference type="PROSITE" id="PS51704">
    <property type="entry name" value="GP_PDE"/>
    <property type="match status" value="1"/>
</dbReference>
<evidence type="ECO:0000313" key="3">
    <source>
        <dbReference type="Proteomes" id="UP000680815"/>
    </source>
</evidence>
<proteinExistence type="predicted"/>
<reference evidence="2 3" key="1">
    <citation type="submission" date="2021-03" db="EMBL/GenBank/DDBJ databases">
        <authorList>
            <person name="So Y."/>
        </authorList>
    </citation>
    <scope>NUCLEOTIDE SEQUENCE [LARGE SCALE GENOMIC DNA]</scope>
    <source>
        <strain evidence="2 3">PWR1</strain>
    </source>
</reference>
<gene>
    <name evidence="2" type="ORF">J5Y09_10590</name>
</gene>
<feature type="domain" description="GP-PDE" evidence="1">
    <location>
        <begin position="6"/>
        <end position="245"/>
    </location>
</feature>
<organism evidence="2 3">
    <name type="scientific">Roseomonas nitratireducens</name>
    <dbReference type="NCBI Taxonomy" id="2820810"/>
    <lineage>
        <taxon>Bacteria</taxon>
        <taxon>Pseudomonadati</taxon>
        <taxon>Pseudomonadota</taxon>
        <taxon>Alphaproteobacteria</taxon>
        <taxon>Acetobacterales</taxon>
        <taxon>Roseomonadaceae</taxon>
        <taxon>Roseomonas</taxon>
    </lineage>
</organism>
<sequence>MPARRTAIASHRGGAFLWPENGLVAFRATAGLALEQAECDVHASSDGEAVVIHDATLERTTEGRGRVAARTADELRRLRLRGGGGETVPLLSDMLATLAGSDVAPRVEIKDDGSGQPYPGLVNRVLAELDRAGMRRQAWIIGFDAPTMADAVALGGLAGVAWLLESATLRALGVRGAVAVATSYGFPEIGVHESVLDAEICGVLRAAGLGISVWGANHAPSIRRMLGLGIDLLATDDPPLAIELRG</sequence>
<dbReference type="Proteomes" id="UP000680815">
    <property type="component" value="Unassembled WGS sequence"/>
</dbReference>
<dbReference type="PANTHER" id="PTHR46211:SF1">
    <property type="entry name" value="GLYCEROPHOSPHODIESTER PHOSPHODIESTERASE, CYTOPLASMIC"/>
    <property type="match status" value="1"/>
</dbReference>
<dbReference type="Gene3D" id="3.20.20.190">
    <property type="entry name" value="Phosphatidylinositol (PI) phosphodiesterase"/>
    <property type="match status" value="1"/>
</dbReference>
<accession>A0ABS4ASR0</accession>
<evidence type="ECO:0000313" key="2">
    <source>
        <dbReference type="EMBL" id="MBP0464361.1"/>
    </source>
</evidence>